<evidence type="ECO:0000313" key="5">
    <source>
        <dbReference type="Proteomes" id="UP000192478"/>
    </source>
</evidence>
<accession>A0AAC9WH04</accession>
<dbReference type="Proteomes" id="UP000177894">
    <property type="component" value="Chromosome"/>
</dbReference>
<organism evidence="3 5">
    <name type="scientific">Clostridium formicaceticum</name>
    <dbReference type="NCBI Taxonomy" id="1497"/>
    <lineage>
        <taxon>Bacteria</taxon>
        <taxon>Bacillati</taxon>
        <taxon>Bacillota</taxon>
        <taxon>Clostridia</taxon>
        <taxon>Eubacteriales</taxon>
        <taxon>Clostridiaceae</taxon>
        <taxon>Clostridium</taxon>
    </lineage>
</organism>
<gene>
    <name evidence="2" type="ORF">BJL90_20110</name>
    <name evidence="3" type="ORF">CLFO_29930</name>
</gene>
<dbReference type="RefSeq" id="WP_070972458.1">
    <property type="nucleotide sequence ID" value="NZ_CP017603.1"/>
</dbReference>
<proteinExistence type="predicted"/>
<feature type="transmembrane region" description="Helical" evidence="1">
    <location>
        <begin position="62"/>
        <end position="83"/>
    </location>
</feature>
<dbReference type="KEGG" id="cfm:BJL90_20110"/>
<keyword evidence="4" id="KW-1185">Reference proteome</keyword>
<dbReference type="EMBL" id="CP020559">
    <property type="protein sequence ID" value="ARE88587.1"/>
    <property type="molecule type" value="Genomic_DNA"/>
</dbReference>
<evidence type="ECO:0000313" key="4">
    <source>
        <dbReference type="Proteomes" id="UP000177894"/>
    </source>
</evidence>
<dbReference type="Proteomes" id="UP000192478">
    <property type="component" value="Chromosome"/>
</dbReference>
<feature type="transmembrane region" description="Helical" evidence="1">
    <location>
        <begin position="348"/>
        <end position="367"/>
    </location>
</feature>
<feature type="transmembrane region" description="Helical" evidence="1">
    <location>
        <begin position="462"/>
        <end position="480"/>
    </location>
</feature>
<dbReference type="AlphaFoldDB" id="A0AAC9WH04"/>
<protein>
    <submittedName>
        <fullName evidence="3">Uncharacterized protein</fullName>
    </submittedName>
</protein>
<feature type="transmembrane region" description="Helical" evidence="1">
    <location>
        <begin position="525"/>
        <end position="541"/>
    </location>
</feature>
<feature type="transmembrane region" description="Helical" evidence="1">
    <location>
        <begin position="387"/>
        <end position="406"/>
    </location>
</feature>
<keyword evidence="1" id="KW-0472">Membrane</keyword>
<sequence>MEEFKFLRFLDQLRFFYEKLGIDYAMMRKILQVKLTIDKRRKPTIMVKDTAKENENMFRKSLFMYGLMGLIIMMFIFPDFSLFVKMNTIYAMLVFMVMMIMISDYSSLLLDIKEKNILLSKPIDSNTINAAKITHILTHLLTITMVIAAPTLVAGSIKYGLVFGGIFLFQLCIIPGLIILFTSLLYFLILSFFDGERLKDIINYFQIILAVFMIVIYQLIGNIFQVFQYNIVFIPRWWSYFIPSTWFAAPFSLFLEEQYQVYYIHFTFIGIIMPVVILILYFRRVAPYFEKKLQKLNVNGSRRNESIEKKKELHQKITSLFCWHPIERTFFRFTQNMISNERSLKLKLYPNLAFAAILPLLFVVRSFAHLTSFREIADALSGGRHYLAIYFTITLLATSIPMLSTSEGYRAAWIYKTLPIENPSVIYKGALKGFVVKLMLPIYLLISFIFLFFYGFDILIDLILIFLNMILSIVLIFCLFDKKLPFSQDFEHVKHNSIMTMFIAGGFSGIAAYIHNLMISRGISLMPYIILVLIAIAFLWKRKLKFS</sequence>
<feature type="transmembrane region" description="Helical" evidence="1">
    <location>
        <begin position="89"/>
        <end position="112"/>
    </location>
</feature>
<feature type="transmembrane region" description="Helical" evidence="1">
    <location>
        <begin position="159"/>
        <end position="189"/>
    </location>
</feature>
<keyword evidence="1" id="KW-1133">Transmembrane helix</keyword>
<dbReference type="EMBL" id="CP017603">
    <property type="protein sequence ID" value="AOY77965.1"/>
    <property type="molecule type" value="Genomic_DNA"/>
</dbReference>
<feature type="transmembrane region" description="Helical" evidence="1">
    <location>
        <begin position="434"/>
        <end position="456"/>
    </location>
</feature>
<feature type="transmembrane region" description="Helical" evidence="1">
    <location>
        <begin position="262"/>
        <end position="282"/>
    </location>
</feature>
<reference evidence="3 5" key="2">
    <citation type="submission" date="2017-03" db="EMBL/GenBank/DDBJ databases">
        <title>Complete sequence of Clostridium formicaceticum DSM 92.</title>
        <authorList>
            <person name="Poehlein A."/>
            <person name="Karl M."/>
            <person name="Bengelsdorf F.R."/>
            <person name="Duerre P."/>
            <person name="Daniel R."/>
        </authorList>
    </citation>
    <scope>NUCLEOTIDE SEQUENCE [LARGE SCALE GENOMIC DNA]</scope>
    <source>
        <strain evidence="3 5">DSM 92</strain>
    </source>
</reference>
<feature type="transmembrane region" description="Helical" evidence="1">
    <location>
        <begin position="201"/>
        <end position="220"/>
    </location>
</feature>
<name>A0AAC9WH04_9CLOT</name>
<feature type="transmembrane region" description="Helical" evidence="1">
    <location>
        <begin position="501"/>
        <end position="519"/>
    </location>
</feature>
<reference evidence="2 4" key="1">
    <citation type="submission" date="2016-10" db="EMBL/GenBank/DDBJ databases">
        <title>Complete Genome Sequence of Acetogen Clostridium formicoaceticum ATCC 27076.</title>
        <authorList>
            <person name="Bao T."/>
            <person name="Cheng C."/>
            <person name="Zhao J."/>
            <person name="Yang S.-T."/>
            <person name="Wang J."/>
            <person name="Wang M."/>
        </authorList>
    </citation>
    <scope>NUCLEOTIDE SEQUENCE [LARGE SCALE GENOMIC DNA]</scope>
    <source>
        <strain evidence="2 4">ATCC 27076</strain>
    </source>
</reference>
<keyword evidence="1" id="KW-0812">Transmembrane</keyword>
<feature type="transmembrane region" description="Helical" evidence="1">
    <location>
        <begin position="133"/>
        <end position="153"/>
    </location>
</feature>
<evidence type="ECO:0000313" key="2">
    <source>
        <dbReference type="EMBL" id="AOY77965.1"/>
    </source>
</evidence>
<evidence type="ECO:0000256" key="1">
    <source>
        <dbReference type="SAM" id="Phobius"/>
    </source>
</evidence>
<evidence type="ECO:0000313" key="3">
    <source>
        <dbReference type="EMBL" id="ARE88587.1"/>
    </source>
</evidence>